<dbReference type="PANTHER" id="PTHR21506:SF0">
    <property type="entry name" value="CONSERVED OLIGOMERIC GOLGI COMPLEX SUBUNIT 6"/>
    <property type="match status" value="1"/>
</dbReference>
<dbReference type="Pfam" id="PF20653">
    <property type="entry name" value="COG6_C"/>
    <property type="match status" value="1"/>
</dbReference>
<evidence type="ECO:0000313" key="3">
    <source>
        <dbReference type="Proteomes" id="UP001233999"/>
    </source>
</evidence>
<name>A0AAD7Z6F5_DIPPU</name>
<organism evidence="2 3">
    <name type="scientific">Diploptera punctata</name>
    <name type="common">Pacific beetle cockroach</name>
    <dbReference type="NCBI Taxonomy" id="6984"/>
    <lineage>
        <taxon>Eukaryota</taxon>
        <taxon>Metazoa</taxon>
        <taxon>Ecdysozoa</taxon>
        <taxon>Arthropoda</taxon>
        <taxon>Hexapoda</taxon>
        <taxon>Insecta</taxon>
        <taxon>Pterygota</taxon>
        <taxon>Neoptera</taxon>
        <taxon>Polyneoptera</taxon>
        <taxon>Dictyoptera</taxon>
        <taxon>Blattodea</taxon>
        <taxon>Blaberoidea</taxon>
        <taxon>Blaberidae</taxon>
        <taxon>Diplopterinae</taxon>
        <taxon>Diploptera</taxon>
    </lineage>
</organism>
<gene>
    <name evidence="2" type="ORF">L9F63_008043</name>
</gene>
<dbReference type="Proteomes" id="UP001233999">
    <property type="component" value="Unassembled WGS sequence"/>
</dbReference>
<dbReference type="GO" id="GO:0006891">
    <property type="term" value="P:intra-Golgi vesicle-mediated transport"/>
    <property type="evidence" value="ECO:0007669"/>
    <property type="project" value="InterPro"/>
</dbReference>
<accession>A0AAD7Z6F5</accession>
<sequence>MYQMQSTLSLYEFMDERLERLQAQSDAQLDTLTSEQASSLVANLNLGPIYTILQEQGKGSMSSIPGMEPSSLKTFLGKLDTFIVMTDMLLLPQIGLLLSSTHRSTVQRRAFEVIAAIYKQLYEAVHNPENLYQNPDSLMPRTPDQSHT</sequence>
<dbReference type="PANTHER" id="PTHR21506">
    <property type="entry name" value="COMPONENT OF OLIGOMERIC GOLGI COMPLEX 6"/>
    <property type="match status" value="1"/>
</dbReference>
<dbReference type="InterPro" id="IPR010490">
    <property type="entry name" value="COG6"/>
</dbReference>
<keyword evidence="3" id="KW-1185">Reference proteome</keyword>
<feature type="domain" description="Conserved Oligomeric Golgi complex subunit 6 C-terminal" evidence="1">
    <location>
        <begin position="2"/>
        <end position="146"/>
    </location>
</feature>
<proteinExistence type="predicted"/>
<reference evidence="2" key="2">
    <citation type="submission" date="2023-05" db="EMBL/GenBank/DDBJ databases">
        <authorList>
            <person name="Fouks B."/>
        </authorList>
    </citation>
    <scope>NUCLEOTIDE SEQUENCE</scope>
    <source>
        <strain evidence="2">Stay&amp;Tobe</strain>
        <tissue evidence="2">Testes</tissue>
    </source>
</reference>
<evidence type="ECO:0000313" key="2">
    <source>
        <dbReference type="EMBL" id="KAJ9574779.1"/>
    </source>
</evidence>
<comment type="caution">
    <text evidence="2">The sequence shown here is derived from an EMBL/GenBank/DDBJ whole genome shotgun (WGS) entry which is preliminary data.</text>
</comment>
<evidence type="ECO:0000259" key="1">
    <source>
        <dbReference type="Pfam" id="PF20653"/>
    </source>
</evidence>
<feature type="non-terminal residue" evidence="2">
    <location>
        <position position="148"/>
    </location>
</feature>
<reference evidence="2" key="1">
    <citation type="journal article" date="2023" name="IScience">
        <title>Live-bearing cockroach genome reveals convergent evolutionary mechanisms linked to viviparity in insects and beyond.</title>
        <authorList>
            <person name="Fouks B."/>
            <person name="Harrison M.C."/>
            <person name="Mikhailova A.A."/>
            <person name="Marchal E."/>
            <person name="English S."/>
            <person name="Carruthers M."/>
            <person name="Jennings E.C."/>
            <person name="Chiamaka E.L."/>
            <person name="Frigard R.A."/>
            <person name="Pippel M."/>
            <person name="Attardo G.M."/>
            <person name="Benoit J.B."/>
            <person name="Bornberg-Bauer E."/>
            <person name="Tobe S.S."/>
        </authorList>
    </citation>
    <scope>NUCLEOTIDE SEQUENCE</scope>
    <source>
        <strain evidence="2">Stay&amp;Tobe</strain>
    </source>
</reference>
<dbReference type="InterPro" id="IPR048369">
    <property type="entry name" value="COG6_C"/>
</dbReference>
<dbReference type="AlphaFoldDB" id="A0AAD7Z6F5"/>
<dbReference type="EMBL" id="JASPKZ010010262">
    <property type="protein sequence ID" value="KAJ9574779.1"/>
    <property type="molecule type" value="Genomic_DNA"/>
</dbReference>
<dbReference type="GO" id="GO:0017119">
    <property type="term" value="C:Golgi transport complex"/>
    <property type="evidence" value="ECO:0007669"/>
    <property type="project" value="InterPro"/>
</dbReference>
<protein>
    <recommendedName>
        <fullName evidence="1">Conserved Oligomeric Golgi complex subunit 6 C-terminal domain-containing protein</fullName>
    </recommendedName>
</protein>